<dbReference type="GO" id="GO:0004674">
    <property type="term" value="F:protein serine/threonine kinase activity"/>
    <property type="evidence" value="ECO:0007669"/>
    <property type="project" value="UniProtKB-KW"/>
</dbReference>
<name>A0A8K0S2I8_9HYPO</name>
<dbReference type="Gene3D" id="3.30.200.20">
    <property type="entry name" value="Phosphorylase Kinase, domain 1"/>
    <property type="match status" value="1"/>
</dbReference>
<feature type="compositionally biased region" description="Polar residues" evidence="10">
    <location>
        <begin position="978"/>
        <end position="995"/>
    </location>
</feature>
<feature type="compositionally biased region" description="Low complexity" evidence="10">
    <location>
        <begin position="158"/>
        <end position="189"/>
    </location>
</feature>
<feature type="compositionally biased region" description="Acidic residues" evidence="10">
    <location>
        <begin position="1314"/>
        <end position="1325"/>
    </location>
</feature>
<accession>A0A8K0S2I8</accession>
<dbReference type="InterPro" id="IPR011009">
    <property type="entry name" value="Kinase-like_dom_sf"/>
</dbReference>
<keyword evidence="4 9" id="KW-0547">Nucleotide-binding</keyword>
<dbReference type="InterPro" id="IPR017441">
    <property type="entry name" value="Protein_kinase_ATP_BS"/>
</dbReference>
<feature type="compositionally biased region" description="Low complexity" evidence="10">
    <location>
        <begin position="1190"/>
        <end position="1203"/>
    </location>
</feature>
<feature type="compositionally biased region" description="Polar residues" evidence="10">
    <location>
        <begin position="497"/>
        <end position="508"/>
    </location>
</feature>
<feature type="region of interest" description="Disordered" evidence="10">
    <location>
        <begin position="1301"/>
        <end position="1381"/>
    </location>
</feature>
<dbReference type="OrthoDB" id="68483at2759"/>
<evidence type="ECO:0000256" key="10">
    <source>
        <dbReference type="SAM" id="MobiDB-lite"/>
    </source>
</evidence>
<dbReference type="Gene3D" id="1.10.510.10">
    <property type="entry name" value="Transferase(Phosphotransferase) domain 1"/>
    <property type="match status" value="1"/>
</dbReference>
<evidence type="ECO:0000256" key="1">
    <source>
        <dbReference type="ARBA" id="ARBA00012513"/>
    </source>
</evidence>
<dbReference type="GO" id="GO:0007165">
    <property type="term" value="P:signal transduction"/>
    <property type="evidence" value="ECO:0007669"/>
    <property type="project" value="TreeGrafter"/>
</dbReference>
<dbReference type="GO" id="GO:0001558">
    <property type="term" value="P:regulation of cell growth"/>
    <property type="evidence" value="ECO:0007669"/>
    <property type="project" value="UniProtKB-ARBA"/>
</dbReference>
<evidence type="ECO:0000256" key="2">
    <source>
        <dbReference type="ARBA" id="ARBA00022527"/>
    </source>
</evidence>
<evidence type="ECO:0000256" key="9">
    <source>
        <dbReference type="PROSITE-ProRule" id="PRU10141"/>
    </source>
</evidence>
<feature type="compositionally biased region" description="Polar residues" evidence="10">
    <location>
        <begin position="1174"/>
        <end position="1183"/>
    </location>
</feature>
<dbReference type="FunFam" id="1.10.510.10:FF:000614">
    <property type="entry name" value="Serine/threonine protein kinase, putative"/>
    <property type="match status" value="1"/>
</dbReference>
<dbReference type="FunFam" id="3.30.200.20:FF:000206">
    <property type="entry name" value="Serine/threonine-protein kinase Ssp1"/>
    <property type="match status" value="1"/>
</dbReference>
<evidence type="ECO:0000256" key="3">
    <source>
        <dbReference type="ARBA" id="ARBA00022679"/>
    </source>
</evidence>
<dbReference type="SMART" id="SM00220">
    <property type="entry name" value="S_TKc"/>
    <property type="match status" value="1"/>
</dbReference>
<dbReference type="Pfam" id="PF00069">
    <property type="entry name" value="Pkinase"/>
    <property type="match status" value="2"/>
</dbReference>
<dbReference type="Proteomes" id="UP000813427">
    <property type="component" value="Unassembled WGS sequence"/>
</dbReference>
<feature type="region of interest" description="Disordered" evidence="10">
    <location>
        <begin position="1171"/>
        <end position="1205"/>
    </location>
</feature>
<proteinExistence type="predicted"/>
<feature type="domain" description="Protein kinase" evidence="11">
    <location>
        <begin position="261"/>
        <end position="776"/>
    </location>
</feature>
<comment type="caution">
    <text evidence="12">The sequence shown here is derived from an EMBL/GenBank/DDBJ whole genome shotgun (WGS) entry which is preliminary data.</text>
</comment>
<evidence type="ECO:0000256" key="5">
    <source>
        <dbReference type="ARBA" id="ARBA00022777"/>
    </source>
</evidence>
<sequence>MGRGTDHASRTVRDLPHWYRYLVEVGCCSHSLLFLMVATVNHTPFRVTARDGLALHWLFDHLGFFFSPNYCSSYLPARYLNPGLDPRCPHTRQWCYRSILSHPVVTSTQGPPLRAQYPPLQHVGATTTASPISPIMDPSQYFQHHHRHSQHHYHHKSLSQQQSSASLSSTNRGTPPLHTHLPSSSSMPLRTANSTPMSSPGLFSPSASRQNLVTSVSENNTPPNYVQSPLLHPLQLHKVRETHKALIDSDTATGRKLINQYEVIEEIGRGMHGKVKLARNLETGENVAIKIIPRFSKKRRLGKVTAKSPQDKTKKEIAILKKIRHPNVVALLEVIDDPELKKIYMVLEHVELGEVVWRKKGLPHICLAERRRIEREMRGELPTPEEDRYEQLLEHRQAIKQMKRAKMAQNYPGQMNWSFENGGADEPSSSLGSQSRLSSMQDFAMSDGPPSRPTSRQTFRDESRRQSRSRSVVSSTRAVEDPDEFLPSDDDMETPNALRSNPTSSTALDGTMYGPYVDEGFRGRSPSMADSIISHMSSLDFNPQQHDPFSDDFSYVPCFTFEQARSTFRDTVLGLEYLHYQGVVHRDIKPANLLWSRDHRVKISDFGVSYFGRPIRDGEPDDTVSESEAKDFDDDLELAKTVGTPAFFAPELCYTDLDTEQPKVSEQIDVWSLGVTLYCLIFARIPFLAEDEFQMFRKIATEEVYIPKRRLMPVHPSTSPAATSLYKRQNMHPYRDDNDLAYEEVDNLLIDLLRQMLTKNPERRIRLRDIKRHPWVVQDIMNPIGWLDDTDPARPSSGRRIQVDEREMSSAVVPLTFLERARSVVKKAVGKVMHPLVERSDSKTRHRANSSAASSAGDNMSMYNNGPPTPQQQYRDTRRKSLRPDDYFAIAMRDSEHPLSVSQAVSPQPESVIYDPLATVLPETGIYRGHAHAHSESESARESEKSVSTASFWPFHRHAHSHGHVKSTQHFLHLTPTLPISQTTPSTPGFNNQSDGQDDSGAETIRKTRDMDAIDSMDESSRSKSVDRGLFSSSDKRAEPKVGVNTTVAPGSVQAPSRHGRGPVKSVDLGSTSHYRPLEASLLSSSLAAAAVQHSNNQDLSKFGQPHSTRARPRSLQRMDSAPIPRATPPRHSEELCMRRSERPQAEHISFSCPPSPIQEEWTRDEFLPRADTMPTTKSSSVDSMEALATPSTSPSEVTSPVSALPSTASTSERMLAFQSDPSLPALLSGASSVSADMEAELLCKPGIVSAHPQLLETTDSLTPPAFDKEPDSYPIDQFYDNHHAMDGGSLAVHLEGSARDSITSTPVARPVEDDFDDDGSDDDGILLMASSKKKPVQTTSRPRAPGPRRRDTNISIASTETAKKVPTSIYGDEGTSPYES</sequence>
<dbReference type="EMBL" id="JAGPXF010000002">
    <property type="protein sequence ID" value="KAH7257756.1"/>
    <property type="molecule type" value="Genomic_DNA"/>
</dbReference>
<dbReference type="PANTHER" id="PTHR43895:SF152">
    <property type="entry name" value="SERINE_THREONINE-PROTEIN KINASE TOS3"/>
    <property type="match status" value="1"/>
</dbReference>
<reference evidence="12" key="1">
    <citation type="journal article" date="2021" name="Nat. Commun.">
        <title>Genetic determinants of endophytism in the Arabidopsis root mycobiome.</title>
        <authorList>
            <person name="Mesny F."/>
            <person name="Miyauchi S."/>
            <person name="Thiergart T."/>
            <person name="Pickel B."/>
            <person name="Atanasova L."/>
            <person name="Karlsson M."/>
            <person name="Huettel B."/>
            <person name="Barry K.W."/>
            <person name="Haridas S."/>
            <person name="Chen C."/>
            <person name="Bauer D."/>
            <person name="Andreopoulos W."/>
            <person name="Pangilinan J."/>
            <person name="LaButti K."/>
            <person name="Riley R."/>
            <person name="Lipzen A."/>
            <person name="Clum A."/>
            <person name="Drula E."/>
            <person name="Henrissat B."/>
            <person name="Kohler A."/>
            <person name="Grigoriev I.V."/>
            <person name="Martin F.M."/>
            <person name="Hacquard S."/>
        </authorList>
    </citation>
    <scope>NUCLEOTIDE SEQUENCE</scope>
    <source>
        <strain evidence="12">MPI-SDFR-AT-0068</strain>
    </source>
</reference>
<comment type="catalytic activity">
    <reaction evidence="8">
        <text>L-seryl-[protein] + ATP = O-phospho-L-seryl-[protein] + ADP + H(+)</text>
        <dbReference type="Rhea" id="RHEA:17989"/>
        <dbReference type="Rhea" id="RHEA-COMP:9863"/>
        <dbReference type="Rhea" id="RHEA-COMP:11604"/>
        <dbReference type="ChEBI" id="CHEBI:15378"/>
        <dbReference type="ChEBI" id="CHEBI:29999"/>
        <dbReference type="ChEBI" id="CHEBI:30616"/>
        <dbReference type="ChEBI" id="CHEBI:83421"/>
        <dbReference type="ChEBI" id="CHEBI:456216"/>
        <dbReference type="EC" id="2.7.11.1"/>
    </reaction>
</comment>
<feature type="compositionally biased region" description="Low complexity" evidence="10">
    <location>
        <begin position="428"/>
        <end position="439"/>
    </location>
</feature>
<dbReference type="GO" id="GO:0042149">
    <property type="term" value="P:cellular response to glucose starvation"/>
    <property type="evidence" value="ECO:0007669"/>
    <property type="project" value="UniProtKB-ARBA"/>
</dbReference>
<keyword evidence="3" id="KW-0808">Transferase</keyword>
<evidence type="ECO:0000313" key="12">
    <source>
        <dbReference type="EMBL" id="KAH7257756.1"/>
    </source>
</evidence>
<feature type="compositionally biased region" description="Polar residues" evidence="10">
    <location>
        <begin position="857"/>
        <end position="874"/>
    </location>
</feature>
<gene>
    <name evidence="12" type="ORF">BKA59DRAFT_451796</name>
</gene>
<dbReference type="EC" id="2.7.11.1" evidence="1"/>
<dbReference type="PANTHER" id="PTHR43895">
    <property type="entry name" value="CALCIUM/CALMODULIN-DEPENDENT PROTEIN KINASE KINASE-RELATED"/>
    <property type="match status" value="1"/>
</dbReference>
<comment type="catalytic activity">
    <reaction evidence="7">
        <text>L-threonyl-[protein] + ATP = O-phospho-L-threonyl-[protein] + ADP + H(+)</text>
        <dbReference type="Rhea" id="RHEA:46608"/>
        <dbReference type="Rhea" id="RHEA-COMP:11060"/>
        <dbReference type="Rhea" id="RHEA-COMP:11605"/>
        <dbReference type="ChEBI" id="CHEBI:15378"/>
        <dbReference type="ChEBI" id="CHEBI:30013"/>
        <dbReference type="ChEBI" id="CHEBI:30616"/>
        <dbReference type="ChEBI" id="CHEBI:61977"/>
        <dbReference type="ChEBI" id="CHEBI:456216"/>
        <dbReference type="EC" id="2.7.11.1"/>
    </reaction>
</comment>
<dbReference type="PROSITE" id="PS00107">
    <property type="entry name" value="PROTEIN_KINASE_ATP"/>
    <property type="match status" value="1"/>
</dbReference>
<dbReference type="CDD" id="cd14008">
    <property type="entry name" value="STKc_LKB1_CaMKK"/>
    <property type="match status" value="1"/>
</dbReference>
<keyword evidence="2" id="KW-0723">Serine/threonine-protein kinase</keyword>
<dbReference type="PROSITE" id="PS50011">
    <property type="entry name" value="PROTEIN_KINASE_DOM"/>
    <property type="match status" value="1"/>
</dbReference>
<organism evidence="12 13">
    <name type="scientific">Fusarium tricinctum</name>
    <dbReference type="NCBI Taxonomy" id="61284"/>
    <lineage>
        <taxon>Eukaryota</taxon>
        <taxon>Fungi</taxon>
        <taxon>Dikarya</taxon>
        <taxon>Ascomycota</taxon>
        <taxon>Pezizomycotina</taxon>
        <taxon>Sordariomycetes</taxon>
        <taxon>Hypocreomycetidae</taxon>
        <taxon>Hypocreales</taxon>
        <taxon>Nectriaceae</taxon>
        <taxon>Fusarium</taxon>
        <taxon>Fusarium tricinctum species complex</taxon>
    </lineage>
</organism>
<evidence type="ECO:0000256" key="8">
    <source>
        <dbReference type="ARBA" id="ARBA00048679"/>
    </source>
</evidence>
<keyword evidence="6 9" id="KW-0067">ATP-binding</keyword>
<evidence type="ECO:0000256" key="4">
    <source>
        <dbReference type="ARBA" id="ARBA00022741"/>
    </source>
</evidence>
<feature type="compositionally biased region" description="Acidic residues" evidence="10">
    <location>
        <begin position="481"/>
        <end position="493"/>
    </location>
</feature>
<dbReference type="SUPFAM" id="SSF56112">
    <property type="entry name" value="Protein kinase-like (PK-like)"/>
    <property type="match status" value="1"/>
</dbReference>
<feature type="binding site" evidence="9">
    <location>
        <position position="290"/>
    </location>
    <ligand>
        <name>ATP</name>
        <dbReference type="ChEBI" id="CHEBI:30616"/>
    </ligand>
</feature>
<feature type="region of interest" description="Disordered" evidence="10">
    <location>
        <begin position="1096"/>
        <end position="1135"/>
    </location>
</feature>
<evidence type="ECO:0000256" key="6">
    <source>
        <dbReference type="ARBA" id="ARBA00022840"/>
    </source>
</evidence>
<feature type="compositionally biased region" description="Basic residues" evidence="10">
    <location>
        <begin position="143"/>
        <end position="157"/>
    </location>
</feature>
<feature type="region of interest" description="Disordered" evidence="10">
    <location>
        <begin position="413"/>
        <end position="512"/>
    </location>
</feature>
<evidence type="ECO:0000259" key="11">
    <source>
        <dbReference type="PROSITE" id="PS50011"/>
    </source>
</evidence>
<evidence type="ECO:0000313" key="13">
    <source>
        <dbReference type="Proteomes" id="UP000813427"/>
    </source>
</evidence>
<dbReference type="InterPro" id="IPR000719">
    <property type="entry name" value="Prot_kinase_dom"/>
</dbReference>
<feature type="region of interest" description="Disordered" evidence="10">
    <location>
        <begin position="978"/>
        <end position="1071"/>
    </location>
</feature>
<feature type="region of interest" description="Disordered" evidence="10">
    <location>
        <begin position="836"/>
        <end position="879"/>
    </location>
</feature>
<protein>
    <recommendedName>
        <fullName evidence="1">non-specific serine/threonine protein kinase</fullName>
        <ecNumber evidence="1">2.7.11.1</ecNumber>
    </recommendedName>
</protein>
<keyword evidence="13" id="KW-1185">Reference proteome</keyword>
<dbReference type="GO" id="GO:0005524">
    <property type="term" value="F:ATP binding"/>
    <property type="evidence" value="ECO:0007669"/>
    <property type="project" value="UniProtKB-UniRule"/>
</dbReference>
<keyword evidence="5" id="KW-0418">Kinase</keyword>
<evidence type="ECO:0000256" key="7">
    <source>
        <dbReference type="ARBA" id="ARBA00047899"/>
    </source>
</evidence>
<feature type="region of interest" description="Disordered" evidence="10">
    <location>
        <begin position="134"/>
        <end position="208"/>
    </location>
</feature>